<gene>
    <name evidence="1" type="ORF">PFR002_LOCUS9204</name>
</gene>
<comment type="caution">
    <text evidence="1">The sequence shown here is derived from an EMBL/GenBank/DDBJ whole genome shotgun (WGS) entry which is preliminary data.</text>
</comment>
<organism evidence="1 2">
    <name type="scientific">Peronospora farinosa</name>
    <dbReference type="NCBI Taxonomy" id="134698"/>
    <lineage>
        <taxon>Eukaryota</taxon>
        <taxon>Sar</taxon>
        <taxon>Stramenopiles</taxon>
        <taxon>Oomycota</taxon>
        <taxon>Peronosporomycetes</taxon>
        <taxon>Peronosporales</taxon>
        <taxon>Peronosporaceae</taxon>
        <taxon>Peronospora</taxon>
    </lineage>
</organism>
<protein>
    <submittedName>
        <fullName evidence="1">Uncharacterized protein</fullName>
    </submittedName>
</protein>
<evidence type="ECO:0000313" key="1">
    <source>
        <dbReference type="EMBL" id="CAI5740223.1"/>
    </source>
</evidence>
<accession>A0AAV0UW67</accession>
<reference evidence="1" key="1">
    <citation type="submission" date="2022-12" db="EMBL/GenBank/DDBJ databases">
        <authorList>
            <person name="Webb A."/>
        </authorList>
    </citation>
    <scope>NUCLEOTIDE SEQUENCE</scope>
    <source>
        <strain evidence="1">Pf2</strain>
    </source>
</reference>
<dbReference type="AlphaFoldDB" id="A0AAV0UW67"/>
<evidence type="ECO:0000313" key="2">
    <source>
        <dbReference type="Proteomes" id="UP001159659"/>
    </source>
</evidence>
<proteinExistence type="predicted"/>
<sequence length="173" mass="19220">MWATAPFLFSDRNPSESMHVKVDALLDTSSGCKNIEIAAGAQSNELHTEFCLPREKESIVARLVWRKNTTLDVPSGGGTHPFAFKDNTECYGMHGIVKICRGSVSPGHKNIQNYPTRQLNASCTKDSYQTDSVNIGDDDDPLEQTNRIMPISHRVPHLSRILASFQNDCKLCL</sequence>
<dbReference type="Proteomes" id="UP001159659">
    <property type="component" value="Unassembled WGS sequence"/>
</dbReference>
<name>A0AAV0UW67_9STRA</name>
<dbReference type="EMBL" id="CANTFK010000992">
    <property type="protein sequence ID" value="CAI5740223.1"/>
    <property type="molecule type" value="Genomic_DNA"/>
</dbReference>